<protein>
    <submittedName>
        <fullName evidence="3">ATP-grasp domain-containing protein</fullName>
    </submittedName>
</protein>
<evidence type="ECO:0000313" key="3">
    <source>
        <dbReference type="EMBL" id="MFD1586959.1"/>
    </source>
</evidence>
<dbReference type="EMBL" id="JBHUDJ010000003">
    <property type="protein sequence ID" value="MFD1586959.1"/>
    <property type="molecule type" value="Genomic_DNA"/>
</dbReference>
<keyword evidence="4" id="KW-1185">Reference proteome</keyword>
<keyword evidence="1" id="KW-0547">Nucleotide-binding</keyword>
<dbReference type="Gene3D" id="3.30.470.20">
    <property type="entry name" value="ATP-grasp fold, B domain"/>
    <property type="match status" value="1"/>
</dbReference>
<proteinExistence type="predicted"/>
<feature type="domain" description="ATP-grasp" evidence="2">
    <location>
        <begin position="122"/>
        <end position="320"/>
    </location>
</feature>
<gene>
    <name evidence="3" type="ORF">ACFR9U_08185</name>
</gene>
<evidence type="ECO:0000313" key="4">
    <source>
        <dbReference type="Proteomes" id="UP001597119"/>
    </source>
</evidence>
<dbReference type="Pfam" id="PF15632">
    <property type="entry name" value="ATPgrasp_Ter"/>
    <property type="match status" value="1"/>
</dbReference>
<keyword evidence="1" id="KW-0067">ATP-binding</keyword>
<sequence length="402" mass="45192">MATGSVLVLTTQQQSGLAVVRSLGQRGLSVVAGGPSHPTLGMLSRFSDGQYVHPDPRTDREAFLDHLLSYLRDEDHDFVFGPTDWMTYLLSKHGDEIERTGTQVAVEDWDTFREVFDKARLFERLADTDVPCPETHAPSSLDEVEAVASEISYPAVVKPRSKTCWSDQGQCQTVLVEDQNYADTPTELIDTYRTVLEETPDGDEWAPLVQEYVPGQTTTTVVLADDGTVRAHFQERRLRTVPPSGGSSALLSVVDDPEMLRYAERVIETFDWTGPAQVEFMERPDGEYVLIEVNGRYWGSLPFAINCGVDFPWLHYRQLRGETVRHDGNYRTDVIQRRSAQDIKWFRQQLAAGNLRAASQFLVDFPRVDHTFVSLSDPLPTAWALSQMPAEALSAIRKLSQP</sequence>
<name>A0ABD6CAD5_9EURY</name>
<dbReference type="InterPro" id="IPR011761">
    <property type="entry name" value="ATP-grasp"/>
</dbReference>
<dbReference type="InterPro" id="IPR013815">
    <property type="entry name" value="ATP_grasp_subdomain_1"/>
</dbReference>
<organism evidence="3 4">
    <name type="scientific">Halorientalis brevis</name>
    <dbReference type="NCBI Taxonomy" id="1126241"/>
    <lineage>
        <taxon>Archaea</taxon>
        <taxon>Methanobacteriati</taxon>
        <taxon>Methanobacteriota</taxon>
        <taxon>Stenosarchaea group</taxon>
        <taxon>Halobacteria</taxon>
        <taxon>Halobacteriales</taxon>
        <taxon>Haloarculaceae</taxon>
        <taxon>Halorientalis</taxon>
    </lineage>
</organism>
<dbReference type="Gene3D" id="3.30.1490.20">
    <property type="entry name" value="ATP-grasp fold, A domain"/>
    <property type="match status" value="1"/>
</dbReference>
<evidence type="ECO:0000256" key="1">
    <source>
        <dbReference type="PROSITE-ProRule" id="PRU00409"/>
    </source>
</evidence>
<dbReference type="PROSITE" id="PS50975">
    <property type="entry name" value="ATP_GRASP"/>
    <property type="match status" value="1"/>
</dbReference>
<evidence type="ECO:0000259" key="2">
    <source>
        <dbReference type="PROSITE" id="PS50975"/>
    </source>
</evidence>
<dbReference type="Gene3D" id="3.40.50.20">
    <property type="match status" value="1"/>
</dbReference>
<dbReference type="AlphaFoldDB" id="A0ABD6CAD5"/>
<dbReference type="GO" id="GO:0005524">
    <property type="term" value="F:ATP binding"/>
    <property type="evidence" value="ECO:0007669"/>
    <property type="project" value="UniProtKB-UniRule"/>
</dbReference>
<dbReference type="Proteomes" id="UP001597119">
    <property type="component" value="Unassembled WGS sequence"/>
</dbReference>
<comment type="caution">
    <text evidence="3">The sequence shown here is derived from an EMBL/GenBank/DDBJ whole genome shotgun (WGS) entry which is preliminary data.</text>
</comment>
<accession>A0ABD6CAD5</accession>
<dbReference type="SUPFAM" id="SSF56059">
    <property type="entry name" value="Glutathione synthetase ATP-binding domain-like"/>
    <property type="match status" value="1"/>
</dbReference>
<dbReference type="RefSeq" id="WP_247375673.1">
    <property type="nucleotide sequence ID" value="NZ_JALLGV010000001.1"/>
</dbReference>
<reference evidence="3 4" key="1">
    <citation type="journal article" date="2019" name="Int. J. Syst. Evol. Microbiol.">
        <title>The Global Catalogue of Microorganisms (GCM) 10K type strain sequencing project: providing services to taxonomists for standard genome sequencing and annotation.</title>
        <authorList>
            <consortium name="The Broad Institute Genomics Platform"/>
            <consortium name="The Broad Institute Genome Sequencing Center for Infectious Disease"/>
            <person name="Wu L."/>
            <person name="Ma J."/>
        </authorList>
    </citation>
    <scope>NUCLEOTIDE SEQUENCE [LARGE SCALE GENOMIC DNA]</scope>
    <source>
        <strain evidence="3 4">CGMCC 1.12125</strain>
    </source>
</reference>